<evidence type="ECO:0000256" key="7">
    <source>
        <dbReference type="ARBA" id="ARBA00022917"/>
    </source>
</evidence>
<evidence type="ECO:0000256" key="10">
    <source>
        <dbReference type="NCBIfam" id="TIGR00422"/>
    </source>
</evidence>
<protein>
    <recommendedName>
        <fullName evidence="2 10">Valine--tRNA ligase</fullName>
        <ecNumber evidence="2 10">6.1.1.9</ecNumber>
    </recommendedName>
</protein>
<evidence type="ECO:0000313" key="15">
    <source>
        <dbReference type="Proteomes" id="UP000179010"/>
    </source>
</evidence>
<dbReference type="PRINTS" id="PR00986">
    <property type="entry name" value="TRNASYNTHVAL"/>
</dbReference>
<dbReference type="InterPro" id="IPR009080">
    <property type="entry name" value="tRNAsynth_Ia_anticodon-bd"/>
</dbReference>
<evidence type="ECO:0000259" key="13">
    <source>
        <dbReference type="Pfam" id="PF08264"/>
    </source>
</evidence>
<dbReference type="GO" id="GO:0005829">
    <property type="term" value="C:cytosol"/>
    <property type="evidence" value="ECO:0007669"/>
    <property type="project" value="TreeGrafter"/>
</dbReference>
<feature type="domain" description="Methionyl/Valyl/Leucyl/Isoleucyl-tRNA synthetase anticodon-binding" evidence="13">
    <location>
        <begin position="635"/>
        <end position="736"/>
    </location>
</feature>
<proteinExistence type="inferred from homology"/>
<reference evidence="14 15" key="1">
    <citation type="journal article" date="2016" name="Nat. Commun.">
        <title>Thousands of microbial genomes shed light on interconnected biogeochemical processes in an aquifer system.</title>
        <authorList>
            <person name="Anantharaman K."/>
            <person name="Brown C.T."/>
            <person name="Hug L.A."/>
            <person name="Sharon I."/>
            <person name="Castelle C.J."/>
            <person name="Probst A.J."/>
            <person name="Thomas B.C."/>
            <person name="Singh A."/>
            <person name="Wilkins M.J."/>
            <person name="Karaoz U."/>
            <person name="Brodie E.L."/>
            <person name="Williams K.H."/>
            <person name="Hubbard S.S."/>
            <person name="Banfield J.F."/>
        </authorList>
    </citation>
    <scope>NUCLEOTIDE SEQUENCE [LARGE SCALE GENOMIC DNA]</scope>
</reference>
<dbReference type="InterPro" id="IPR001412">
    <property type="entry name" value="aa-tRNA-synth_I_CS"/>
</dbReference>
<evidence type="ECO:0000256" key="8">
    <source>
        <dbReference type="ARBA" id="ARBA00023146"/>
    </source>
</evidence>
<dbReference type="Gene3D" id="3.40.50.620">
    <property type="entry name" value="HUPs"/>
    <property type="match status" value="2"/>
</dbReference>
<dbReference type="Pfam" id="PF08264">
    <property type="entry name" value="Anticodon_1"/>
    <property type="match status" value="1"/>
</dbReference>
<dbReference type="GO" id="GO:0005524">
    <property type="term" value="F:ATP binding"/>
    <property type="evidence" value="ECO:0007669"/>
    <property type="project" value="UniProtKB-KW"/>
</dbReference>
<dbReference type="FunFam" id="3.90.740.10:FF:000008">
    <property type="entry name" value="Valine--tRNA ligase, mitochondrial"/>
    <property type="match status" value="1"/>
</dbReference>
<dbReference type="InterPro" id="IPR013155">
    <property type="entry name" value="M/V/L/I-tRNA-synth_anticd-bd"/>
</dbReference>
<gene>
    <name evidence="14" type="ORF">A2994_03355</name>
</gene>
<evidence type="ECO:0000259" key="12">
    <source>
        <dbReference type="Pfam" id="PF00133"/>
    </source>
</evidence>
<dbReference type="InterPro" id="IPR033705">
    <property type="entry name" value="Anticodon_Ia_Val"/>
</dbReference>
<accession>A0A1F4PNG0</accession>
<dbReference type="FunFam" id="3.40.50.620:FF:000020">
    <property type="entry name" value="Valine--tRNA ligase, mitochondrial"/>
    <property type="match status" value="1"/>
</dbReference>
<evidence type="ECO:0000256" key="3">
    <source>
        <dbReference type="ARBA" id="ARBA00022490"/>
    </source>
</evidence>
<sequence>MKQEIPKTFDPKAWETKLYNQWEDSGSFTPKIDPKQRPYTIIMPPPNANDQLHIGHALFVTLEDIMVRYHRMKGEPTLWLPGADHAGIASQVFFEKILKKEENKTRYDLGREKFVERLREFAVNKRVAMEGQLRRLGASCDWTRNKFTLDPDVSAAVYHTFKKMYDDGLIYRGERIINWCPRCATGLSDLEVEHQEVEGRLTYIKYPLSDGSGFIIVATTRPETMLGDTAVAVNPDDKRYKKLVGQRVKLPLTDREIPIVADKAVDKEFGTGAVKITPAHDPTDFEIGERHQLPVMVVIGQDYKMTDAAGDYAGLKINAARDKVLADLREQGLIEKQVEYRHSVGHCVRCKTMVEPLVSKQWFVKIAPLAAPAIAAVKTGQIKFIPDRFEKTYLNWMENIRDWNISRQLWWGHRIPVWFCKNQTGLISNIQSSMSSGERENFVVSQNRPAKCPFCKKCEMVQEEDTLDTWFSSGLWPFTTLGWPNNTPDFKYFYPTTVMETGWDIIFFWVARMIMLGIYCTGEVPFELVYMNGLVRDKEGNKISKSKGNVIDPIAMVDKYGADALRMGLVAGTAAGNDTTMSEDKVRAYRNFANKIWNAARFIQQRVSGLAGQPQRGPSGQASQKLTGMSLNDRDKIVLADFNKITQDIVRMMDKYQLGQAGELLYDYFWHTFCDKLIEEYKTQLTGERAEAATAVLGHILKNSLRLLHPFVPFVTEAVWQTLYEKEGLLLTQELPA</sequence>
<name>A0A1F4PNG0_UNCK3</name>
<evidence type="ECO:0000256" key="9">
    <source>
        <dbReference type="ARBA" id="ARBA00047552"/>
    </source>
</evidence>
<dbReference type="InterPro" id="IPR014729">
    <property type="entry name" value="Rossmann-like_a/b/a_fold"/>
</dbReference>
<keyword evidence="8 11" id="KW-0030">Aminoacyl-tRNA synthetase</keyword>
<evidence type="ECO:0000256" key="11">
    <source>
        <dbReference type="RuleBase" id="RU363035"/>
    </source>
</evidence>
<dbReference type="Gene3D" id="3.90.740.10">
    <property type="entry name" value="Valyl/Leucyl/Isoleucyl-tRNA synthetase, editing domain"/>
    <property type="match status" value="1"/>
</dbReference>
<feature type="domain" description="Aminoacyl-tRNA synthetase class Ia" evidence="12">
    <location>
        <begin position="18"/>
        <end position="581"/>
    </location>
</feature>
<dbReference type="Pfam" id="PF00133">
    <property type="entry name" value="tRNA-synt_1"/>
    <property type="match status" value="1"/>
</dbReference>
<dbReference type="SUPFAM" id="SSF47323">
    <property type="entry name" value="Anticodon-binding domain of a subclass of class I aminoacyl-tRNA synthetases"/>
    <property type="match status" value="1"/>
</dbReference>
<keyword evidence="6 11" id="KW-0067">ATP-binding</keyword>
<dbReference type="GO" id="GO:0004832">
    <property type="term" value="F:valine-tRNA ligase activity"/>
    <property type="evidence" value="ECO:0007669"/>
    <property type="project" value="UniProtKB-UniRule"/>
</dbReference>
<comment type="caution">
    <text evidence="14">The sequence shown here is derived from an EMBL/GenBank/DDBJ whole genome shotgun (WGS) entry which is preliminary data.</text>
</comment>
<comment type="similarity">
    <text evidence="11">Belongs to the class-I aminoacyl-tRNA synthetase family.</text>
</comment>
<dbReference type="GO" id="GO:0006438">
    <property type="term" value="P:valyl-tRNA aminoacylation"/>
    <property type="evidence" value="ECO:0007669"/>
    <property type="project" value="UniProtKB-UniRule"/>
</dbReference>
<evidence type="ECO:0000256" key="5">
    <source>
        <dbReference type="ARBA" id="ARBA00022741"/>
    </source>
</evidence>
<dbReference type="InterPro" id="IPR002300">
    <property type="entry name" value="aa-tRNA-synth_Ia"/>
</dbReference>
<keyword evidence="4 11" id="KW-0436">Ligase</keyword>
<dbReference type="Proteomes" id="UP000179010">
    <property type="component" value="Unassembled WGS sequence"/>
</dbReference>
<dbReference type="PROSITE" id="PS00178">
    <property type="entry name" value="AA_TRNA_LIGASE_I"/>
    <property type="match status" value="1"/>
</dbReference>
<keyword evidence="7 11" id="KW-0648">Protein biosynthesis</keyword>
<dbReference type="Gene3D" id="1.10.730.10">
    <property type="entry name" value="Isoleucyl-tRNA Synthetase, Domain 1"/>
    <property type="match status" value="1"/>
</dbReference>
<organism evidence="14 15">
    <name type="scientific">candidate division Kazan bacterium RIFCSPLOWO2_01_FULL_48_13</name>
    <dbReference type="NCBI Taxonomy" id="1798539"/>
    <lineage>
        <taxon>Bacteria</taxon>
        <taxon>Bacteria division Kazan-3B-28</taxon>
    </lineage>
</organism>
<comment type="subcellular location">
    <subcellularLocation>
        <location evidence="1">Cytoplasm</location>
    </subcellularLocation>
</comment>
<dbReference type="PANTHER" id="PTHR11946:SF93">
    <property type="entry name" value="VALINE--TRNA LIGASE, CHLOROPLASTIC_MITOCHONDRIAL 2"/>
    <property type="match status" value="1"/>
</dbReference>
<dbReference type="SUPFAM" id="SSF50677">
    <property type="entry name" value="ValRS/IleRS/LeuRS editing domain"/>
    <property type="match status" value="1"/>
</dbReference>
<dbReference type="STRING" id="1798539.A2994_03355"/>
<dbReference type="EC" id="6.1.1.9" evidence="2 10"/>
<dbReference type="PANTHER" id="PTHR11946">
    <property type="entry name" value="VALYL-TRNA SYNTHETASES"/>
    <property type="match status" value="1"/>
</dbReference>
<keyword evidence="3" id="KW-0963">Cytoplasm</keyword>
<dbReference type="FunFam" id="3.40.50.620:FF:000078">
    <property type="entry name" value="Valine--tRNA ligase, mitochondrial"/>
    <property type="match status" value="1"/>
</dbReference>
<dbReference type="NCBIfam" id="NF004349">
    <property type="entry name" value="PRK05729.1"/>
    <property type="match status" value="1"/>
</dbReference>
<dbReference type="CDD" id="cd00817">
    <property type="entry name" value="ValRS_core"/>
    <property type="match status" value="1"/>
</dbReference>
<dbReference type="AlphaFoldDB" id="A0A1F4PNG0"/>
<dbReference type="SUPFAM" id="SSF52374">
    <property type="entry name" value="Nucleotidylyl transferase"/>
    <property type="match status" value="1"/>
</dbReference>
<dbReference type="CDD" id="cd07962">
    <property type="entry name" value="Anticodon_Ia_Val"/>
    <property type="match status" value="1"/>
</dbReference>
<evidence type="ECO:0000256" key="6">
    <source>
        <dbReference type="ARBA" id="ARBA00022840"/>
    </source>
</evidence>
<dbReference type="EMBL" id="METE01000009">
    <property type="protein sequence ID" value="OGB85169.1"/>
    <property type="molecule type" value="Genomic_DNA"/>
</dbReference>
<dbReference type="NCBIfam" id="TIGR00422">
    <property type="entry name" value="valS"/>
    <property type="match status" value="1"/>
</dbReference>
<keyword evidence="5 11" id="KW-0547">Nucleotide-binding</keyword>
<evidence type="ECO:0000256" key="1">
    <source>
        <dbReference type="ARBA" id="ARBA00004496"/>
    </source>
</evidence>
<dbReference type="InterPro" id="IPR002303">
    <property type="entry name" value="Valyl-tRNA_ligase"/>
</dbReference>
<dbReference type="GO" id="GO:0002161">
    <property type="term" value="F:aminoacyl-tRNA deacylase activity"/>
    <property type="evidence" value="ECO:0007669"/>
    <property type="project" value="InterPro"/>
</dbReference>
<evidence type="ECO:0000256" key="4">
    <source>
        <dbReference type="ARBA" id="ARBA00022598"/>
    </source>
</evidence>
<dbReference type="InterPro" id="IPR009008">
    <property type="entry name" value="Val/Leu/Ile-tRNA-synth_edit"/>
</dbReference>
<evidence type="ECO:0000256" key="2">
    <source>
        <dbReference type="ARBA" id="ARBA00013169"/>
    </source>
</evidence>
<comment type="catalytic activity">
    <reaction evidence="9">
        <text>tRNA(Val) + L-valine + ATP = L-valyl-tRNA(Val) + AMP + diphosphate</text>
        <dbReference type="Rhea" id="RHEA:10704"/>
        <dbReference type="Rhea" id="RHEA-COMP:9672"/>
        <dbReference type="Rhea" id="RHEA-COMP:9708"/>
        <dbReference type="ChEBI" id="CHEBI:30616"/>
        <dbReference type="ChEBI" id="CHEBI:33019"/>
        <dbReference type="ChEBI" id="CHEBI:57762"/>
        <dbReference type="ChEBI" id="CHEBI:78442"/>
        <dbReference type="ChEBI" id="CHEBI:78537"/>
        <dbReference type="ChEBI" id="CHEBI:456215"/>
        <dbReference type="EC" id="6.1.1.9"/>
    </reaction>
</comment>
<evidence type="ECO:0000313" key="14">
    <source>
        <dbReference type="EMBL" id="OGB85169.1"/>
    </source>
</evidence>